<comment type="caution">
    <text evidence="1">The sequence shown here is derived from an EMBL/GenBank/DDBJ whole genome shotgun (WGS) entry which is preliminary data.</text>
</comment>
<evidence type="ECO:0000313" key="2">
    <source>
        <dbReference type="Proteomes" id="UP001174909"/>
    </source>
</evidence>
<name>A0AA35T7I3_GEOBA</name>
<accession>A0AA35T7I3</accession>
<organism evidence="1 2">
    <name type="scientific">Geodia barretti</name>
    <name type="common">Barrett's horny sponge</name>
    <dbReference type="NCBI Taxonomy" id="519541"/>
    <lineage>
        <taxon>Eukaryota</taxon>
        <taxon>Metazoa</taxon>
        <taxon>Porifera</taxon>
        <taxon>Demospongiae</taxon>
        <taxon>Heteroscleromorpha</taxon>
        <taxon>Tetractinellida</taxon>
        <taxon>Astrophorina</taxon>
        <taxon>Geodiidae</taxon>
        <taxon>Geodia</taxon>
    </lineage>
</organism>
<reference evidence="1" key="1">
    <citation type="submission" date="2023-03" db="EMBL/GenBank/DDBJ databases">
        <authorList>
            <person name="Steffen K."/>
            <person name="Cardenas P."/>
        </authorList>
    </citation>
    <scope>NUCLEOTIDE SEQUENCE</scope>
</reference>
<keyword evidence="2" id="KW-1185">Reference proteome</keyword>
<evidence type="ECO:0000313" key="1">
    <source>
        <dbReference type="EMBL" id="CAI8043200.1"/>
    </source>
</evidence>
<dbReference type="Proteomes" id="UP001174909">
    <property type="component" value="Unassembled WGS sequence"/>
</dbReference>
<gene>
    <name evidence="1" type="ORF">GBAR_LOCUS23964</name>
</gene>
<protein>
    <submittedName>
        <fullName evidence="1">Uncharacterized protein</fullName>
    </submittedName>
</protein>
<dbReference type="AlphaFoldDB" id="A0AA35T7I3"/>
<dbReference type="EMBL" id="CASHTH010003310">
    <property type="protein sequence ID" value="CAI8043200.1"/>
    <property type="molecule type" value="Genomic_DNA"/>
</dbReference>
<sequence>MFFRQIGNIWINVQNSLIPNTSNSYICCPCKCLPNEISDFCIRQKKQR</sequence>
<proteinExistence type="predicted"/>